<dbReference type="EMBL" id="JAACJL010000045">
    <property type="protein sequence ID" value="KAF4613605.1"/>
    <property type="molecule type" value="Genomic_DNA"/>
</dbReference>
<evidence type="ECO:0000313" key="3">
    <source>
        <dbReference type="EMBL" id="KAF4613605.1"/>
    </source>
</evidence>
<dbReference type="Gene3D" id="3.40.50.300">
    <property type="entry name" value="P-loop containing nucleotide triphosphate hydrolases"/>
    <property type="match status" value="1"/>
</dbReference>
<accession>A0A8H4VMK2</accession>
<keyword evidence="1" id="KW-0677">Repeat</keyword>
<proteinExistence type="predicted"/>
<organism evidence="3 4">
    <name type="scientific">Agrocybe pediades</name>
    <dbReference type="NCBI Taxonomy" id="84607"/>
    <lineage>
        <taxon>Eukaryota</taxon>
        <taxon>Fungi</taxon>
        <taxon>Dikarya</taxon>
        <taxon>Basidiomycota</taxon>
        <taxon>Agaricomycotina</taxon>
        <taxon>Agaricomycetes</taxon>
        <taxon>Agaricomycetidae</taxon>
        <taxon>Agaricales</taxon>
        <taxon>Agaricineae</taxon>
        <taxon>Strophariaceae</taxon>
        <taxon>Agrocybe</taxon>
    </lineage>
</organism>
<feature type="domain" description="Nephrocystin 3-like N-terminal" evidence="2">
    <location>
        <begin position="82"/>
        <end position="245"/>
    </location>
</feature>
<comment type="caution">
    <text evidence="3">The sequence shown here is derived from an EMBL/GenBank/DDBJ whole genome shotgun (WGS) entry which is preliminary data.</text>
</comment>
<name>A0A8H4VMK2_9AGAR</name>
<dbReference type="SUPFAM" id="SSF52540">
    <property type="entry name" value="P-loop containing nucleoside triphosphate hydrolases"/>
    <property type="match status" value="1"/>
</dbReference>
<dbReference type="AlphaFoldDB" id="A0A8H4VMK2"/>
<reference evidence="3 4" key="1">
    <citation type="submission" date="2019-12" db="EMBL/GenBank/DDBJ databases">
        <authorList>
            <person name="Floudas D."/>
            <person name="Bentzer J."/>
            <person name="Ahren D."/>
            <person name="Johansson T."/>
            <person name="Persson P."/>
            <person name="Tunlid A."/>
        </authorList>
    </citation>
    <scope>NUCLEOTIDE SEQUENCE [LARGE SCALE GENOMIC DNA]</scope>
    <source>
        <strain evidence="3 4">CBS 102.39</strain>
    </source>
</reference>
<dbReference type="PANTHER" id="PTHR10039">
    <property type="entry name" value="AMELOGENIN"/>
    <property type="match status" value="1"/>
</dbReference>
<dbReference type="Pfam" id="PF24883">
    <property type="entry name" value="NPHP3_N"/>
    <property type="match status" value="1"/>
</dbReference>
<evidence type="ECO:0000313" key="4">
    <source>
        <dbReference type="Proteomes" id="UP000521872"/>
    </source>
</evidence>
<evidence type="ECO:0000259" key="2">
    <source>
        <dbReference type="Pfam" id="PF24883"/>
    </source>
</evidence>
<dbReference type="InterPro" id="IPR056884">
    <property type="entry name" value="NPHP3-like_N"/>
</dbReference>
<dbReference type="InterPro" id="IPR027417">
    <property type="entry name" value="P-loop_NTPase"/>
</dbReference>
<dbReference type="Proteomes" id="UP000521872">
    <property type="component" value="Unassembled WGS sequence"/>
</dbReference>
<sequence length="809" mass="91986">MKLPTRGGANGRLTMISSKQVLVTGGQFSQYNNYHGQASLDNKAAIDILTDAVAPSAFHDSEARFDPPRCHPRTRVKVLERIMDWIVGAAKPFLWLNGAAGAGKSAIAQSIIEQGIERGLLLASFFFSRSDPSRNHAGPLIATLAYQLYCAFPETEVQTTILSAIKKDPLIFKKTLQRQFTSLVIEPLKAYLSRDESTQHRKPFVIVIDGLDECLDRASQKAILTGLASSVQGLDPYIRILIASRPEHDIKMSFRSQHLKDIHAHLSLDLGDEADSDIKLYLFERFAQIKEDFDDRTTGRKLDASWPGEEVIQELVHKSSGQFIYATTVVRCVESTRHRPDRRLDIVLKLRPHNGDNPFAQLDALYAMILESASDIEKVLHVLSLHVMDSLQALVSCSIIEKLLCFDEGELETLFCDLGALVPLRWAQETPDSEPHQYLRILHASFLDYLMDEERSKQFYIDRNKEDIKHLTHILQYLASYCSNSFTESLELPLLFIFSLNILVSRFGTISLELRQVALSFPLKQFLEPHSQTDLYSILVEYFVSPFLGFLEIIAHKDPQFSYIQDHQQGILKSMLNQQLERYYNHHELALMLLAFYHLGTHRFVPIIKYRPYEDHSIPFAAIHHSCIDEVDTLCLRRIWAATEQMGHTSGVLHCRYSFFHDFVYRLLRDSNKSSLDPRTYEKAALFCFKRLVAISLPVEFSAQDMATDDAEDDTCAGAELAFLDVNGGQWIFSSEKNWELVSASDDGESYFLLLGYTTFLLPYCGRSDTLVLACEEYKVSIAEQAGGWAFPIRRKLLLKEIDKYLASP</sequence>
<evidence type="ECO:0000256" key="1">
    <source>
        <dbReference type="ARBA" id="ARBA00022737"/>
    </source>
</evidence>
<gene>
    <name evidence="3" type="ORF">D9613_008189</name>
</gene>
<protein>
    <recommendedName>
        <fullName evidence="2">Nephrocystin 3-like N-terminal domain-containing protein</fullName>
    </recommendedName>
</protein>
<keyword evidence="4" id="KW-1185">Reference proteome</keyword>